<feature type="transmembrane region" description="Helical" evidence="7">
    <location>
        <begin position="41"/>
        <end position="61"/>
    </location>
</feature>
<dbReference type="Proteomes" id="UP001352852">
    <property type="component" value="Unassembled WGS sequence"/>
</dbReference>
<evidence type="ECO:0000256" key="5">
    <source>
        <dbReference type="ARBA" id="ARBA00023136"/>
    </source>
</evidence>
<dbReference type="InterPro" id="IPR051085">
    <property type="entry name" value="MB_O-acyltransferase"/>
</dbReference>
<comment type="similarity">
    <text evidence="6">Belongs to the membrane-bound acyltransferase family. HHAT subfamily.</text>
</comment>
<keyword evidence="3" id="KW-0256">Endoplasmic reticulum</keyword>
<comment type="subcellular location">
    <subcellularLocation>
        <location evidence="1">Endoplasmic reticulum membrane</location>
        <topology evidence="1">Multi-pass membrane protein</topology>
    </subcellularLocation>
</comment>
<evidence type="ECO:0000256" key="3">
    <source>
        <dbReference type="ARBA" id="ARBA00022824"/>
    </source>
</evidence>
<keyword evidence="2 7" id="KW-0812">Transmembrane</keyword>
<evidence type="ECO:0000256" key="2">
    <source>
        <dbReference type="ARBA" id="ARBA00022692"/>
    </source>
</evidence>
<organism evidence="8 9">
    <name type="scientific">Characodon lateralis</name>
    <dbReference type="NCBI Taxonomy" id="208331"/>
    <lineage>
        <taxon>Eukaryota</taxon>
        <taxon>Metazoa</taxon>
        <taxon>Chordata</taxon>
        <taxon>Craniata</taxon>
        <taxon>Vertebrata</taxon>
        <taxon>Euteleostomi</taxon>
        <taxon>Actinopterygii</taxon>
        <taxon>Neopterygii</taxon>
        <taxon>Teleostei</taxon>
        <taxon>Neoteleostei</taxon>
        <taxon>Acanthomorphata</taxon>
        <taxon>Ovalentaria</taxon>
        <taxon>Atherinomorphae</taxon>
        <taxon>Cyprinodontiformes</taxon>
        <taxon>Goodeidae</taxon>
        <taxon>Characodon</taxon>
    </lineage>
</organism>
<dbReference type="PANTHER" id="PTHR13285:SF20">
    <property type="entry name" value="PROTEIN-CYSTEINE N-PALMITOYLTRANSFERASE HHAT"/>
    <property type="match status" value="1"/>
</dbReference>
<keyword evidence="4 7" id="KW-1133">Transmembrane helix</keyword>
<dbReference type="InterPro" id="IPR004299">
    <property type="entry name" value="MBOAT_fam"/>
</dbReference>
<dbReference type="PANTHER" id="PTHR13285">
    <property type="entry name" value="ACYLTRANSFERASE"/>
    <property type="match status" value="1"/>
</dbReference>
<protein>
    <recommendedName>
        <fullName evidence="10">Hedgehog acyltransferase</fullName>
    </recommendedName>
</protein>
<evidence type="ECO:0008006" key="10">
    <source>
        <dbReference type="Google" id="ProtNLM"/>
    </source>
</evidence>
<comment type="caution">
    <text evidence="8">The sequence shown here is derived from an EMBL/GenBank/DDBJ whole genome shotgun (WGS) entry which is preliminary data.</text>
</comment>
<reference evidence="8 9" key="1">
    <citation type="submission" date="2021-06" db="EMBL/GenBank/DDBJ databases">
        <authorList>
            <person name="Palmer J.M."/>
        </authorList>
    </citation>
    <scope>NUCLEOTIDE SEQUENCE [LARGE SCALE GENOMIC DNA]</scope>
    <source>
        <strain evidence="8 9">CL_MEX2019</strain>
        <tissue evidence="8">Muscle</tissue>
    </source>
</reference>
<gene>
    <name evidence="8" type="ORF">CHARACLAT_032637</name>
</gene>
<evidence type="ECO:0000256" key="1">
    <source>
        <dbReference type="ARBA" id="ARBA00004477"/>
    </source>
</evidence>
<evidence type="ECO:0000256" key="4">
    <source>
        <dbReference type="ARBA" id="ARBA00022989"/>
    </source>
</evidence>
<evidence type="ECO:0000313" key="9">
    <source>
        <dbReference type="Proteomes" id="UP001352852"/>
    </source>
</evidence>
<evidence type="ECO:0000256" key="7">
    <source>
        <dbReference type="SAM" id="Phobius"/>
    </source>
</evidence>
<proteinExistence type="inferred from homology"/>
<evidence type="ECO:0000313" key="8">
    <source>
        <dbReference type="EMBL" id="MED6292320.1"/>
    </source>
</evidence>
<keyword evidence="5 7" id="KW-0472">Membrane</keyword>
<evidence type="ECO:0000256" key="6">
    <source>
        <dbReference type="ARBA" id="ARBA00038268"/>
    </source>
</evidence>
<sequence>MVLFTSAILTVFPPVNPFFTPFNLFSRYIYVPLGGSRHGPFYKVLSTGFAFGFVCFWHGGLDYLRYWALMNWAGVLVENGIKSLFASSCLRSIVEQNFSMGVQRRCIALLCAFSTAMLILSNLVFLGGIHVGRIFWKRVFVQGKLP</sequence>
<keyword evidence="9" id="KW-1185">Reference proteome</keyword>
<accession>A0ABU7F1X3</accession>
<feature type="transmembrane region" description="Helical" evidence="7">
    <location>
        <begin position="107"/>
        <end position="136"/>
    </location>
</feature>
<dbReference type="EMBL" id="JAHUTJ010071560">
    <property type="protein sequence ID" value="MED6292320.1"/>
    <property type="molecule type" value="Genomic_DNA"/>
</dbReference>
<dbReference type="Pfam" id="PF03062">
    <property type="entry name" value="MBOAT"/>
    <property type="match status" value="1"/>
</dbReference>
<name>A0ABU7F1X3_9TELE</name>